<evidence type="ECO:0000256" key="5">
    <source>
        <dbReference type="PIRSR" id="PIRSR601019-1"/>
    </source>
</evidence>
<dbReference type="InterPro" id="IPR001019">
    <property type="entry name" value="Gprotein_alpha_su"/>
</dbReference>
<gene>
    <name evidence="7" type="ORF">DAEQUDRAFT_444931</name>
</gene>
<keyword evidence="6" id="KW-0460">Magnesium</keyword>
<dbReference type="GO" id="GO:0003924">
    <property type="term" value="F:GTPase activity"/>
    <property type="evidence" value="ECO:0007669"/>
    <property type="project" value="InterPro"/>
</dbReference>
<protein>
    <submittedName>
        <fullName evidence="7">G-alpha-domain-containing protein</fullName>
    </submittedName>
</protein>
<feature type="binding site" evidence="6">
    <location>
        <position position="276"/>
    </location>
    <ligand>
        <name>Mg(2+)</name>
        <dbReference type="ChEBI" id="CHEBI:18420"/>
    </ligand>
</feature>
<evidence type="ECO:0000256" key="1">
    <source>
        <dbReference type="ARBA" id="ARBA00022723"/>
    </source>
</evidence>
<dbReference type="PANTHER" id="PTHR10218:SF360">
    <property type="entry name" value="GUANINE NUCLEOTIDE-BINDING PROTEIN SUBUNIT ALPHA HOMOLOG"/>
    <property type="match status" value="1"/>
</dbReference>
<dbReference type="SUPFAM" id="SSF52540">
    <property type="entry name" value="P-loop containing nucleoside triphosphate hydrolases"/>
    <property type="match status" value="1"/>
</dbReference>
<dbReference type="InterPro" id="IPR027417">
    <property type="entry name" value="P-loop_NTPase"/>
</dbReference>
<evidence type="ECO:0000256" key="4">
    <source>
        <dbReference type="ARBA" id="ARBA00023224"/>
    </source>
</evidence>
<dbReference type="GO" id="GO:0001664">
    <property type="term" value="F:G protein-coupled receptor binding"/>
    <property type="evidence" value="ECO:0007669"/>
    <property type="project" value="TreeGrafter"/>
</dbReference>
<dbReference type="OrthoDB" id="5817230at2759"/>
<dbReference type="SUPFAM" id="SSF47895">
    <property type="entry name" value="Transducin (alpha subunit), insertion domain"/>
    <property type="match status" value="1"/>
</dbReference>
<evidence type="ECO:0000256" key="2">
    <source>
        <dbReference type="ARBA" id="ARBA00022741"/>
    </source>
</evidence>
<keyword evidence="2 5" id="KW-0547">Nucleotide-binding</keyword>
<sequence>MLLNLGKSTTLKNFQLTFAPQAWAAERASWRAVVQLNLVRSINLILDTLAQELAAHPPARPRTGTSLFSTVAVTTHASHSATPSPDSLTGPSFARDSSEIAAAGAPLQFTDKHALLKLRLAPLRYVENDLRRVLGAASSDGAVGSAAMHAPPFDEPYAGGNVRSVRGADLCLRSNRSWKDALHTQYQYQYHGSGHSHGHGGRETPAVERDDATEVIAGCREDMKTLWEDEVVRDMLARQRMRIEDSAGFFLDDIDRIATRSYEPSDDDVVRARLRTVGVQEYQLNFENTAGVDRSIAREWIIYDVGGARSARAAWVPYFEDAHALLFLAPINCFDESLEEDRHVNRLEDSFMIWKGIVSSKLLRRCIIVLFLNKYDLLARKLKGGVTIRKYLSSFGDRENTAPVFAKYLHSKFREQHKEYSPEPRSFYGYVTCVIDTKATASTLSSVRDGLLQQHLQKADLVA</sequence>
<dbReference type="EMBL" id="KV429086">
    <property type="protein sequence ID" value="KZT66608.1"/>
    <property type="molecule type" value="Genomic_DNA"/>
</dbReference>
<dbReference type="GO" id="GO:0031683">
    <property type="term" value="F:G-protein beta/gamma-subunit complex binding"/>
    <property type="evidence" value="ECO:0007669"/>
    <property type="project" value="InterPro"/>
</dbReference>
<dbReference type="GO" id="GO:0046872">
    <property type="term" value="F:metal ion binding"/>
    <property type="evidence" value="ECO:0007669"/>
    <property type="project" value="UniProtKB-KW"/>
</dbReference>
<keyword evidence="8" id="KW-1185">Reference proteome</keyword>
<dbReference type="GO" id="GO:0005525">
    <property type="term" value="F:GTP binding"/>
    <property type="evidence" value="ECO:0007669"/>
    <property type="project" value="UniProtKB-KW"/>
</dbReference>
<dbReference type="PANTHER" id="PTHR10218">
    <property type="entry name" value="GTP-BINDING PROTEIN ALPHA SUBUNIT"/>
    <property type="match status" value="1"/>
</dbReference>
<proteinExistence type="predicted"/>
<evidence type="ECO:0000313" key="7">
    <source>
        <dbReference type="EMBL" id="KZT66608.1"/>
    </source>
</evidence>
<keyword evidence="4" id="KW-0807">Transducer</keyword>
<dbReference type="Pfam" id="PF00503">
    <property type="entry name" value="G-alpha"/>
    <property type="match status" value="1"/>
</dbReference>
<feature type="binding site" evidence="5">
    <location>
        <begin position="373"/>
        <end position="376"/>
    </location>
    <ligand>
        <name>GTP</name>
        <dbReference type="ChEBI" id="CHEBI:37565"/>
    </ligand>
</feature>
<feature type="binding site" evidence="5">
    <location>
        <begin position="245"/>
        <end position="246"/>
    </location>
    <ligand>
        <name>GTP</name>
        <dbReference type="ChEBI" id="CHEBI:37565"/>
    </ligand>
</feature>
<dbReference type="Gene3D" id="3.40.50.300">
    <property type="entry name" value="P-loop containing nucleotide triphosphate hydrolases"/>
    <property type="match status" value="1"/>
</dbReference>
<dbReference type="FunFam" id="3.40.50.300:FF:000692">
    <property type="entry name" value="Guanine nucleotide-binding protein subunit alpha"/>
    <property type="match status" value="1"/>
</dbReference>
<dbReference type="PROSITE" id="PS51882">
    <property type="entry name" value="G_ALPHA"/>
    <property type="match status" value="1"/>
</dbReference>
<organism evidence="7 8">
    <name type="scientific">Daedalea quercina L-15889</name>
    <dbReference type="NCBI Taxonomy" id="1314783"/>
    <lineage>
        <taxon>Eukaryota</taxon>
        <taxon>Fungi</taxon>
        <taxon>Dikarya</taxon>
        <taxon>Basidiomycota</taxon>
        <taxon>Agaricomycotina</taxon>
        <taxon>Agaricomycetes</taxon>
        <taxon>Polyporales</taxon>
        <taxon>Fomitopsis</taxon>
    </lineage>
</organism>
<keyword evidence="1 6" id="KW-0479">Metal-binding</keyword>
<dbReference type="SMART" id="SM00275">
    <property type="entry name" value="G_alpha"/>
    <property type="match status" value="1"/>
</dbReference>
<dbReference type="STRING" id="1314783.A0A165N794"/>
<name>A0A165N794_9APHY</name>
<dbReference type="Gene3D" id="1.10.400.10">
    <property type="entry name" value="GI Alpha 1, domain 2-like"/>
    <property type="match status" value="1"/>
</dbReference>
<accession>A0A165N794</accession>
<dbReference type="GO" id="GO:0007188">
    <property type="term" value="P:adenylate cyclase-modulating G protein-coupled receptor signaling pathway"/>
    <property type="evidence" value="ECO:0007669"/>
    <property type="project" value="TreeGrafter"/>
</dbReference>
<dbReference type="Proteomes" id="UP000076727">
    <property type="component" value="Unassembled WGS sequence"/>
</dbReference>
<dbReference type="GO" id="GO:0005834">
    <property type="term" value="C:heterotrimeric G-protein complex"/>
    <property type="evidence" value="ECO:0007669"/>
    <property type="project" value="TreeGrafter"/>
</dbReference>
<evidence type="ECO:0000313" key="8">
    <source>
        <dbReference type="Proteomes" id="UP000076727"/>
    </source>
</evidence>
<evidence type="ECO:0000256" key="3">
    <source>
        <dbReference type="ARBA" id="ARBA00023134"/>
    </source>
</evidence>
<dbReference type="AlphaFoldDB" id="A0A165N794"/>
<evidence type="ECO:0000256" key="6">
    <source>
        <dbReference type="PIRSR" id="PIRSR601019-2"/>
    </source>
</evidence>
<keyword evidence="3 5" id="KW-0342">GTP-binding</keyword>
<dbReference type="GO" id="GO:0005737">
    <property type="term" value="C:cytoplasm"/>
    <property type="evidence" value="ECO:0007669"/>
    <property type="project" value="TreeGrafter"/>
</dbReference>
<dbReference type="PRINTS" id="PR00318">
    <property type="entry name" value="GPROTEINA"/>
</dbReference>
<dbReference type="InterPro" id="IPR011025">
    <property type="entry name" value="GproteinA_insert"/>
</dbReference>
<reference evidence="7 8" key="1">
    <citation type="journal article" date="2016" name="Mol. Biol. Evol.">
        <title>Comparative Genomics of Early-Diverging Mushroom-Forming Fungi Provides Insights into the Origins of Lignocellulose Decay Capabilities.</title>
        <authorList>
            <person name="Nagy L.G."/>
            <person name="Riley R."/>
            <person name="Tritt A."/>
            <person name="Adam C."/>
            <person name="Daum C."/>
            <person name="Floudas D."/>
            <person name="Sun H."/>
            <person name="Yadav J.S."/>
            <person name="Pangilinan J."/>
            <person name="Larsson K.H."/>
            <person name="Matsuura K."/>
            <person name="Barry K."/>
            <person name="Labutti K."/>
            <person name="Kuo R."/>
            <person name="Ohm R.A."/>
            <person name="Bhattacharya S.S."/>
            <person name="Shirouzu T."/>
            <person name="Yoshinaga Y."/>
            <person name="Martin F.M."/>
            <person name="Grigoriev I.V."/>
            <person name="Hibbett D.S."/>
        </authorList>
    </citation>
    <scope>NUCLEOTIDE SEQUENCE [LARGE SCALE GENOMIC DNA]</scope>
    <source>
        <strain evidence="7 8">L-15889</strain>
    </source>
</reference>